<accession>A0A9X2LY54</accession>
<protein>
    <recommendedName>
        <fullName evidence="4">Rad50/SbcC-type AAA domain-containing protein</fullName>
    </recommendedName>
</protein>
<dbReference type="Gene3D" id="3.40.50.300">
    <property type="entry name" value="P-loop containing nucleotide triphosphate hydrolases"/>
    <property type="match status" value="1"/>
</dbReference>
<feature type="region of interest" description="Disordered" evidence="1">
    <location>
        <begin position="163"/>
        <end position="190"/>
    </location>
</feature>
<name>A0A9X2LY54_STRMQ</name>
<gene>
    <name evidence="2" type="ORF">NQU54_22170</name>
</gene>
<reference evidence="2" key="1">
    <citation type="submission" date="2022-06" db="EMBL/GenBank/DDBJ databases">
        <title>WGS of actinobacteria.</title>
        <authorList>
            <person name="Thawai C."/>
        </authorList>
    </citation>
    <scope>NUCLEOTIDE SEQUENCE</scope>
    <source>
        <strain evidence="2">DSM 42010</strain>
    </source>
</reference>
<dbReference type="InterPro" id="IPR027417">
    <property type="entry name" value="P-loop_NTPase"/>
</dbReference>
<dbReference type="AlphaFoldDB" id="A0A9X2LY54"/>
<feature type="region of interest" description="Disordered" evidence="1">
    <location>
        <begin position="1"/>
        <end position="25"/>
    </location>
</feature>
<dbReference type="EMBL" id="JANIIC010000026">
    <property type="protein sequence ID" value="MCQ8831699.1"/>
    <property type="molecule type" value="Genomic_DNA"/>
</dbReference>
<evidence type="ECO:0000256" key="1">
    <source>
        <dbReference type="SAM" id="MobiDB-lite"/>
    </source>
</evidence>
<feature type="compositionally biased region" description="Low complexity" evidence="1">
    <location>
        <begin position="15"/>
        <end position="25"/>
    </location>
</feature>
<dbReference type="SUPFAM" id="SSF52540">
    <property type="entry name" value="P-loop containing nucleoside triphosphate hydrolases"/>
    <property type="match status" value="1"/>
</dbReference>
<evidence type="ECO:0008006" key="4">
    <source>
        <dbReference type="Google" id="ProtNLM"/>
    </source>
</evidence>
<sequence length="190" mass="20559">MTTDARGLVPLPRSGPATTAAPATTTGTRFRLHRAGIQNVWQYDTQEFSFGDGRLLLRGKNGAGKSKALEMLLPYLLDGDSRALDATGTGRTTLAWLMLDGFEQTNRLGYLWVEFRGTTDDGSHRFLTLGVAIRASKSTQKALPTFFVTSLRVGEDLHLVEGGSRCRSTGSRRLSAPTTRPSGRSGTAPE</sequence>
<organism evidence="2 3">
    <name type="scientific">Streptomyces malaysiensis subsp. samsunensis</name>
    <dbReference type="NCBI Taxonomy" id="459658"/>
    <lineage>
        <taxon>Bacteria</taxon>
        <taxon>Bacillati</taxon>
        <taxon>Actinomycetota</taxon>
        <taxon>Actinomycetes</taxon>
        <taxon>Kitasatosporales</taxon>
        <taxon>Streptomycetaceae</taxon>
        <taxon>Streptomyces</taxon>
        <taxon>Streptomyces violaceusniger group</taxon>
    </lineage>
</organism>
<evidence type="ECO:0000313" key="2">
    <source>
        <dbReference type="EMBL" id="MCQ8831699.1"/>
    </source>
</evidence>
<evidence type="ECO:0000313" key="3">
    <source>
        <dbReference type="Proteomes" id="UP001142400"/>
    </source>
</evidence>
<feature type="compositionally biased region" description="Low complexity" evidence="1">
    <location>
        <begin position="163"/>
        <end position="175"/>
    </location>
</feature>
<keyword evidence="3" id="KW-1185">Reference proteome</keyword>
<comment type="caution">
    <text evidence="2">The sequence shown here is derived from an EMBL/GenBank/DDBJ whole genome shotgun (WGS) entry which is preliminary data.</text>
</comment>
<proteinExistence type="predicted"/>
<feature type="compositionally biased region" description="Polar residues" evidence="1">
    <location>
        <begin position="176"/>
        <end position="190"/>
    </location>
</feature>
<dbReference type="Proteomes" id="UP001142400">
    <property type="component" value="Unassembled WGS sequence"/>
</dbReference>
<dbReference type="RefSeq" id="WP_257632581.1">
    <property type="nucleotide sequence ID" value="NZ_JANIIC010000026.1"/>
</dbReference>